<dbReference type="HOGENOM" id="CLU_119491_2_0_11"/>
<sequence>MGFIMVYLVSYILSWLVGGVLCLLWPDRGFAMNCLQAHLACGVGFFGLFNFVGHCFFSERVAKSIGWVSNGFQKEIGVISLGIGVSGVYSGLVDGGRGCLPLVIVLVFFLVGAGVNHIREDLKEGNHKVGNVLIILPDFLIPLTLLALLFLVR</sequence>
<feature type="transmembrane region" description="Helical" evidence="1">
    <location>
        <begin position="6"/>
        <end position="25"/>
    </location>
</feature>
<feature type="transmembrane region" description="Helical" evidence="1">
    <location>
        <begin position="99"/>
        <end position="118"/>
    </location>
</feature>
<evidence type="ECO:0000256" key="1">
    <source>
        <dbReference type="SAM" id="Phobius"/>
    </source>
</evidence>
<gene>
    <name evidence="2" type="ORF">HMPREF0620_1506</name>
</gene>
<keyword evidence="1" id="KW-0472">Membrane</keyword>
<organism evidence="2 3">
    <name type="scientific">Parascardovia denticolens DSM 10105 = JCM 12538</name>
    <dbReference type="NCBI Taxonomy" id="864564"/>
    <lineage>
        <taxon>Bacteria</taxon>
        <taxon>Bacillati</taxon>
        <taxon>Actinomycetota</taxon>
        <taxon>Actinomycetes</taxon>
        <taxon>Bifidobacteriales</taxon>
        <taxon>Bifidobacteriaceae</taxon>
        <taxon>Parascardovia</taxon>
    </lineage>
</organism>
<feature type="transmembrane region" description="Helical" evidence="1">
    <location>
        <begin position="130"/>
        <end position="152"/>
    </location>
</feature>
<feature type="transmembrane region" description="Helical" evidence="1">
    <location>
        <begin position="37"/>
        <end position="56"/>
    </location>
</feature>
<proteinExistence type="predicted"/>
<feature type="transmembrane region" description="Helical" evidence="1">
    <location>
        <begin position="76"/>
        <end position="92"/>
    </location>
</feature>
<dbReference type="Pfam" id="PF20589">
    <property type="entry name" value="DUF6790"/>
    <property type="match status" value="1"/>
</dbReference>
<evidence type="ECO:0008006" key="4">
    <source>
        <dbReference type="Google" id="ProtNLM"/>
    </source>
</evidence>
<comment type="caution">
    <text evidence="2">The sequence shown here is derived from an EMBL/GenBank/DDBJ whole genome shotgun (WGS) entry which is preliminary data.</text>
</comment>
<name>E6K233_PARDN</name>
<dbReference type="EMBL" id="AEON01000002">
    <property type="protein sequence ID" value="EFT82821.1"/>
    <property type="molecule type" value="Genomic_DNA"/>
</dbReference>
<protein>
    <recommendedName>
        <fullName evidence="4">Stearoyl-CoA 9-desaturase</fullName>
    </recommendedName>
</protein>
<accession>E6K233</accession>
<keyword evidence="3" id="KW-1185">Reference proteome</keyword>
<evidence type="ECO:0000313" key="3">
    <source>
        <dbReference type="Proteomes" id="UP000004946"/>
    </source>
</evidence>
<reference evidence="2 3" key="1">
    <citation type="submission" date="2010-12" db="EMBL/GenBank/DDBJ databases">
        <authorList>
            <person name="Muzny D."/>
            <person name="Qin X."/>
            <person name="Buhay C."/>
            <person name="Dugan-Rocha S."/>
            <person name="Ding Y."/>
            <person name="Chen G."/>
            <person name="Hawes A."/>
            <person name="Holder M."/>
            <person name="Jhangiani S."/>
            <person name="Johnson A."/>
            <person name="Khan Z."/>
            <person name="Li Z."/>
            <person name="Liu W."/>
            <person name="Liu X."/>
            <person name="Perez L."/>
            <person name="Shen H."/>
            <person name="Wang Q."/>
            <person name="Watt J."/>
            <person name="Xi L."/>
            <person name="Xin Y."/>
            <person name="Zhou J."/>
            <person name="Deng J."/>
            <person name="Jiang H."/>
            <person name="Liu Y."/>
            <person name="Qu J."/>
            <person name="Song X.-Z."/>
            <person name="Zhang L."/>
            <person name="Villasana D."/>
            <person name="Johnson A."/>
            <person name="Liu J."/>
            <person name="Liyanage D."/>
            <person name="Lorensuhewa L."/>
            <person name="Robinson T."/>
            <person name="Song A."/>
            <person name="Song B.-B."/>
            <person name="Dinh H."/>
            <person name="Thornton R."/>
            <person name="Coyle M."/>
            <person name="Francisco L."/>
            <person name="Jackson L."/>
            <person name="Javaid M."/>
            <person name="Korchina V."/>
            <person name="Kovar C."/>
            <person name="Mata R."/>
            <person name="Mathew T."/>
            <person name="Ngo R."/>
            <person name="Nguyen L."/>
            <person name="Nguyen N."/>
            <person name="Okwuonu G."/>
            <person name="Ongeri F."/>
            <person name="Pham C."/>
            <person name="Simmons D."/>
            <person name="Wilczek-Boney K."/>
            <person name="Hale W."/>
            <person name="Jakkamsetti A."/>
            <person name="Pham P."/>
            <person name="Ruth R."/>
            <person name="San Lucas F."/>
            <person name="Warren J."/>
            <person name="Zhang J."/>
            <person name="Zhao Z."/>
            <person name="Zhou C."/>
            <person name="Zhu D."/>
            <person name="Lee S."/>
            <person name="Bess C."/>
            <person name="Blankenburg K."/>
            <person name="Forbes L."/>
            <person name="Fu Q."/>
            <person name="Gubbala S."/>
            <person name="Hirani K."/>
            <person name="Jayaseelan J.C."/>
            <person name="Lara F."/>
            <person name="Munidasa M."/>
            <person name="Palculict T."/>
            <person name="Patil S."/>
            <person name="Pu L.-L."/>
            <person name="Saada N."/>
            <person name="Tang L."/>
            <person name="Weissenberger G."/>
            <person name="Zhu Y."/>
            <person name="Hemphill L."/>
            <person name="Shang Y."/>
            <person name="Youmans B."/>
            <person name="Ayvaz T."/>
            <person name="Ross M."/>
            <person name="Santibanez J."/>
            <person name="Aqrawi P."/>
            <person name="Gross S."/>
            <person name="Joshi V."/>
            <person name="Fowler G."/>
            <person name="Nazareth L."/>
            <person name="Reid J."/>
            <person name="Worley K."/>
            <person name="Petrosino J."/>
            <person name="Highlander S."/>
            <person name="Gibbs R."/>
        </authorList>
    </citation>
    <scope>NUCLEOTIDE SEQUENCE [LARGE SCALE GENOMIC DNA]</scope>
    <source>
        <strain evidence="2 3">DSM 10105</strain>
    </source>
</reference>
<keyword evidence="1" id="KW-1133">Transmembrane helix</keyword>
<dbReference type="InterPro" id="IPR046740">
    <property type="entry name" value="DUF6790"/>
</dbReference>
<dbReference type="AlphaFoldDB" id="E6K233"/>
<evidence type="ECO:0000313" key="2">
    <source>
        <dbReference type="EMBL" id="EFT82821.1"/>
    </source>
</evidence>
<keyword evidence="1" id="KW-0812">Transmembrane</keyword>
<dbReference type="Proteomes" id="UP000004946">
    <property type="component" value="Chromosome"/>
</dbReference>